<dbReference type="Proteomes" id="UP000828048">
    <property type="component" value="Chromosome 6"/>
</dbReference>
<sequence>MGKRKGVVLLVLVMMCYAVALVGGYDGDKGRREREEEGDERGRREREEEEEEEEGYDEGGSGGGRRREREEMFLLHEMKSVVRTDAGDMKVVKGFDYEGMIEGVVSEKPIHLGFITMEPKSFFIPQYLDSNLIIFVRRGEAKVGSIYKEDFVEKRLKGGDVYRIGAGSAFYLINTAEGQKLHIICSIDKPSGVGWGTFQSFFIGGGTNPMSVLSGFDSQTLTTAFNVSTSEVRDFLTRQRSGPTMFLSEDLHPPNVWTQFVRLEQHKKLQHLKRMVDLQEAATKEDEEPTWSLSKIFNSVFGKEPNGEDNRGRAPDSYNLYDRKPDFRNNYGWSTAIDKHDYWPLGHSDIGLYLVNLTAGSMMAPHINPTATEYGIVLRGSGTVQVVFPNGTSAMKAKVSEGDVFWVPRYYPFCQIASRMGPFEFFGFSTSARRNRPQFLVGRSSILQSMKGPEFAAAFGVSEQKLTELVDAQQESTILPSASAAPPDVGKNDGEVKRERRRVERVVGRLGKGMIMDFD</sequence>
<gene>
    <name evidence="1" type="ORF">Vadar_022331</name>
</gene>
<evidence type="ECO:0000313" key="1">
    <source>
        <dbReference type="EMBL" id="KAH7838118.1"/>
    </source>
</evidence>
<name>A0ACB7XC15_9ERIC</name>
<organism evidence="1 2">
    <name type="scientific">Vaccinium darrowii</name>
    <dbReference type="NCBI Taxonomy" id="229202"/>
    <lineage>
        <taxon>Eukaryota</taxon>
        <taxon>Viridiplantae</taxon>
        <taxon>Streptophyta</taxon>
        <taxon>Embryophyta</taxon>
        <taxon>Tracheophyta</taxon>
        <taxon>Spermatophyta</taxon>
        <taxon>Magnoliopsida</taxon>
        <taxon>eudicotyledons</taxon>
        <taxon>Gunneridae</taxon>
        <taxon>Pentapetalae</taxon>
        <taxon>asterids</taxon>
        <taxon>Ericales</taxon>
        <taxon>Ericaceae</taxon>
        <taxon>Vaccinioideae</taxon>
        <taxon>Vaccinieae</taxon>
        <taxon>Vaccinium</taxon>
    </lineage>
</organism>
<comment type="caution">
    <text evidence="1">The sequence shown here is derived from an EMBL/GenBank/DDBJ whole genome shotgun (WGS) entry which is preliminary data.</text>
</comment>
<proteinExistence type="predicted"/>
<keyword evidence="2" id="KW-1185">Reference proteome</keyword>
<evidence type="ECO:0000313" key="2">
    <source>
        <dbReference type="Proteomes" id="UP000828048"/>
    </source>
</evidence>
<reference evidence="1 2" key="1">
    <citation type="journal article" date="2021" name="Hortic Res">
        <title>High-quality reference genome and annotation aids understanding of berry development for evergreen blueberry (Vaccinium darrowii).</title>
        <authorList>
            <person name="Yu J."/>
            <person name="Hulse-Kemp A.M."/>
            <person name="Babiker E."/>
            <person name="Staton M."/>
        </authorList>
    </citation>
    <scope>NUCLEOTIDE SEQUENCE [LARGE SCALE GENOMIC DNA]</scope>
    <source>
        <strain evidence="2">cv. NJ 8807/NJ 8810</strain>
        <tissue evidence="1">Young leaf</tissue>
    </source>
</reference>
<accession>A0ACB7XC15</accession>
<dbReference type="EMBL" id="CM037156">
    <property type="protein sequence ID" value="KAH7838118.1"/>
    <property type="molecule type" value="Genomic_DNA"/>
</dbReference>
<protein>
    <submittedName>
        <fullName evidence="1">Uncharacterized protein</fullName>
    </submittedName>
</protein>